<reference evidence="1 2" key="1">
    <citation type="journal article" date="2020" name="Nature">
        <title>Isolation of an archaeon at the prokaryote-eukaryote interface.</title>
        <authorList>
            <person name="Imachi H."/>
            <person name="Nobu M.K."/>
            <person name="Nakahara N."/>
            <person name="Morono Y."/>
            <person name="Ogawara M."/>
            <person name="Takaki Y."/>
            <person name="Takano Y."/>
            <person name="Uematsu K."/>
            <person name="Ikuta T."/>
            <person name="Ito M."/>
            <person name="Matsui Y."/>
            <person name="Miyazaki M."/>
            <person name="Murata K."/>
            <person name="Saito Y."/>
            <person name="Sakai S."/>
            <person name="Song C."/>
            <person name="Tasumi E."/>
            <person name="Yamanaka Y."/>
            <person name="Yamaguchi T."/>
            <person name="Kamagata Y."/>
            <person name="Tamaki H."/>
            <person name="Takai K."/>
        </authorList>
    </citation>
    <scope>NUCLEOTIDE SEQUENCE [LARGE SCALE GENOMIC DNA]</scope>
    <source>
        <strain evidence="1 2">MK-D1</strain>
    </source>
</reference>
<dbReference type="Gene3D" id="3.20.20.410">
    <property type="entry name" value="Protein of unknown function UPF0759"/>
    <property type="match status" value="1"/>
</dbReference>
<dbReference type="PANTHER" id="PTHR30348">
    <property type="entry name" value="UNCHARACTERIZED PROTEIN YECE"/>
    <property type="match status" value="1"/>
</dbReference>
<dbReference type="EMBL" id="CP042905">
    <property type="protein sequence ID" value="QEE14764.1"/>
    <property type="molecule type" value="Genomic_DNA"/>
</dbReference>
<protein>
    <submittedName>
        <fullName evidence="1">DUF72 domain-containing protein</fullName>
    </submittedName>
</protein>
<gene>
    <name evidence="1" type="ORF">DSAG12_00580</name>
</gene>
<dbReference type="SUPFAM" id="SSF117396">
    <property type="entry name" value="TM1631-like"/>
    <property type="match status" value="1"/>
</dbReference>
<dbReference type="PANTHER" id="PTHR30348:SF4">
    <property type="entry name" value="DUF72 DOMAIN-CONTAINING PROTEIN"/>
    <property type="match status" value="1"/>
</dbReference>
<dbReference type="OrthoDB" id="35747at2157"/>
<name>A0A5B9D6N9_9ARCH</name>
<dbReference type="AlphaFoldDB" id="A0A5B9D6N9"/>
<dbReference type="InterPro" id="IPR036520">
    <property type="entry name" value="UPF0759_sf"/>
</dbReference>
<dbReference type="InterPro" id="IPR002763">
    <property type="entry name" value="DUF72"/>
</dbReference>
<dbReference type="KEGG" id="psyt:DSAG12_00580"/>
<dbReference type="GeneID" id="41328584"/>
<reference evidence="1 2" key="2">
    <citation type="journal article" date="2024" name="Int. J. Syst. Evol. Microbiol.">
        <title>Promethearchaeum syntrophicum gen. nov., sp. nov., an anaerobic, obligately syntrophic archaeon, the first isolate of the lineage 'Asgard' archaea, and proposal of the new archaeal phylum Promethearchaeota phyl. nov. and kingdom Promethearchaeati regn. nov.</title>
        <authorList>
            <person name="Imachi H."/>
            <person name="Nobu M.K."/>
            <person name="Kato S."/>
            <person name="Takaki Y."/>
            <person name="Miyazaki M."/>
            <person name="Miyata M."/>
            <person name="Ogawara M."/>
            <person name="Saito Y."/>
            <person name="Sakai S."/>
            <person name="Tahara Y.O."/>
            <person name="Takano Y."/>
            <person name="Tasumi E."/>
            <person name="Uematsu K."/>
            <person name="Yoshimura T."/>
            <person name="Itoh T."/>
            <person name="Ohkuma M."/>
            <person name="Takai K."/>
        </authorList>
    </citation>
    <scope>NUCLEOTIDE SEQUENCE [LARGE SCALE GENOMIC DNA]</scope>
    <source>
        <strain evidence="1 2">MK-D1</strain>
    </source>
</reference>
<dbReference type="Proteomes" id="UP000321408">
    <property type="component" value="Chromosome"/>
</dbReference>
<sequence>MSIENIYVGTCGWSYDDWKQVFYPNALKQQNFLEFYSNIFRTVEIDSSFYRIPSKNTVLNWAKNTPIDFRFSAKLPQEITHKAKLDLNKSEKFLKLYWDNILPLETSGKIIAHLIQLPPSFTYEKHWDNLENFLNLWNEFRDIKENKLRWCPVVEFRHKSWMKDKTFNLLKDTNTAYCAVIEPEIPPRMDITRKDLFYLRFHGYGKKPWWNYSFSDKELDQWAETLNEVFSKTPKAAKVVYFNNHFSGYAVKNAQDLMPKIGVKPVQNLELMQKKVTQKGNINKARRSLDNWINKK</sequence>
<dbReference type="Pfam" id="PF01904">
    <property type="entry name" value="DUF72"/>
    <property type="match status" value="1"/>
</dbReference>
<accession>A0A5B9D6N9</accession>
<dbReference type="RefSeq" id="WP_147661706.1">
    <property type="nucleotide sequence ID" value="NZ_CP042905.2"/>
</dbReference>
<keyword evidence="2" id="KW-1185">Reference proteome</keyword>
<proteinExistence type="predicted"/>
<evidence type="ECO:0000313" key="2">
    <source>
        <dbReference type="Proteomes" id="UP000321408"/>
    </source>
</evidence>
<evidence type="ECO:0000313" key="1">
    <source>
        <dbReference type="EMBL" id="QEE14764.1"/>
    </source>
</evidence>
<organism evidence="1 2">
    <name type="scientific">Promethearchaeum syntrophicum</name>
    <dbReference type="NCBI Taxonomy" id="2594042"/>
    <lineage>
        <taxon>Archaea</taxon>
        <taxon>Promethearchaeati</taxon>
        <taxon>Promethearchaeota</taxon>
        <taxon>Promethearchaeia</taxon>
        <taxon>Promethearchaeales</taxon>
        <taxon>Promethearchaeaceae</taxon>
        <taxon>Promethearchaeum</taxon>
    </lineage>
</organism>